<dbReference type="EMBL" id="PZQS01000001">
    <property type="protein sequence ID" value="PVD38412.1"/>
    <property type="molecule type" value="Genomic_DNA"/>
</dbReference>
<reference evidence="1 2" key="1">
    <citation type="submission" date="2018-04" db="EMBL/GenBank/DDBJ databases">
        <title>The genome of golden apple snail Pomacea canaliculata provides insight into stress tolerance and invasive adaptation.</title>
        <authorList>
            <person name="Liu C."/>
            <person name="Liu B."/>
            <person name="Ren Y."/>
            <person name="Zhang Y."/>
            <person name="Wang H."/>
            <person name="Li S."/>
            <person name="Jiang F."/>
            <person name="Yin L."/>
            <person name="Zhang G."/>
            <person name="Qian W."/>
            <person name="Fan W."/>
        </authorList>
    </citation>
    <scope>NUCLEOTIDE SEQUENCE [LARGE SCALE GENOMIC DNA]</scope>
    <source>
        <strain evidence="1">SZHN2017</strain>
        <tissue evidence="1">Muscle</tissue>
    </source>
</reference>
<name>A0A2T7PYA8_POMCA</name>
<dbReference type="AlphaFoldDB" id="A0A2T7PYA8"/>
<keyword evidence="2" id="KW-1185">Reference proteome</keyword>
<evidence type="ECO:0000313" key="2">
    <source>
        <dbReference type="Proteomes" id="UP000245119"/>
    </source>
</evidence>
<dbReference type="OrthoDB" id="1890790at2759"/>
<sequence length="130" mass="14021">MAVYWLESAYVSSKTNKKQVIKLGYITGSASPNFTGSYYPKNGYYNRPGTLISGALTFALEQVNRNSSVLPNHTLEFIIAETYGQEGESIKADGAAAQQGNSGLHRAAGDLCARGSDSCCLQFADDLLRK</sequence>
<comment type="caution">
    <text evidence="1">The sequence shown here is derived from an EMBL/GenBank/DDBJ whole genome shotgun (WGS) entry which is preliminary data.</text>
</comment>
<accession>A0A2T7PYA8</accession>
<evidence type="ECO:0008006" key="3">
    <source>
        <dbReference type="Google" id="ProtNLM"/>
    </source>
</evidence>
<proteinExistence type="predicted"/>
<gene>
    <name evidence="1" type="ORF">C0Q70_01027</name>
</gene>
<dbReference type="Gene3D" id="3.40.50.2300">
    <property type="match status" value="1"/>
</dbReference>
<dbReference type="InterPro" id="IPR028082">
    <property type="entry name" value="Peripla_BP_I"/>
</dbReference>
<organism evidence="1 2">
    <name type="scientific">Pomacea canaliculata</name>
    <name type="common">Golden apple snail</name>
    <dbReference type="NCBI Taxonomy" id="400727"/>
    <lineage>
        <taxon>Eukaryota</taxon>
        <taxon>Metazoa</taxon>
        <taxon>Spiralia</taxon>
        <taxon>Lophotrochozoa</taxon>
        <taxon>Mollusca</taxon>
        <taxon>Gastropoda</taxon>
        <taxon>Caenogastropoda</taxon>
        <taxon>Architaenioglossa</taxon>
        <taxon>Ampullarioidea</taxon>
        <taxon>Ampullariidae</taxon>
        <taxon>Pomacea</taxon>
    </lineage>
</organism>
<protein>
    <recommendedName>
        <fullName evidence="3">Receptor ligand binding region domain-containing protein</fullName>
    </recommendedName>
</protein>
<dbReference type="Proteomes" id="UP000245119">
    <property type="component" value="Linkage Group LG1"/>
</dbReference>
<dbReference type="SUPFAM" id="SSF53822">
    <property type="entry name" value="Periplasmic binding protein-like I"/>
    <property type="match status" value="1"/>
</dbReference>
<evidence type="ECO:0000313" key="1">
    <source>
        <dbReference type="EMBL" id="PVD38412.1"/>
    </source>
</evidence>